<dbReference type="EMBL" id="CP035758">
    <property type="protein sequence ID" value="QBD80882.1"/>
    <property type="molecule type" value="Genomic_DNA"/>
</dbReference>
<dbReference type="Gene3D" id="3.60.15.10">
    <property type="entry name" value="Ribonuclease Z/Hydroxyacylglutathione hydrolase-like"/>
    <property type="match status" value="1"/>
</dbReference>
<organism evidence="2 3">
    <name type="scientific">Ktedonosporobacter rubrisoli</name>
    <dbReference type="NCBI Taxonomy" id="2509675"/>
    <lineage>
        <taxon>Bacteria</taxon>
        <taxon>Bacillati</taxon>
        <taxon>Chloroflexota</taxon>
        <taxon>Ktedonobacteria</taxon>
        <taxon>Ktedonobacterales</taxon>
        <taxon>Ktedonosporobacteraceae</taxon>
        <taxon>Ktedonosporobacter</taxon>
    </lineage>
</organism>
<evidence type="ECO:0000259" key="1">
    <source>
        <dbReference type="SMART" id="SM00849"/>
    </source>
</evidence>
<accession>A0A4P6JZG0</accession>
<dbReference type="InterPro" id="IPR036388">
    <property type="entry name" value="WH-like_DNA-bd_sf"/>
</dbReference>
<dbReference type="KEGG" id="kbs:EPA93_34905"/>
<dbReference type="PANTHER" id="PTHR23131">
    <property type="entry name" value="ENDORIBONUCLEASE LACTB2"/>
    <property type="match status" value="1"/>
</dbReference>
<dbReference type="Pfam" id="PF00753">
    <property type="entry name" value="Lactamase_B"/>
    <property type="match status" value="1"/>
</dbReference>
<dbReference type="SUPFAM" id="SSF56281">
    <property type="entry name" value="Metallo-hydrolase/oxidoreductase"/>
    <property type="match status" value="1"/>
</dbReference>
<dbReference type="Gene3D" id="1.10.10.10">
    <property type="entry name" value="Winged helix-like DNA-binding domain superfamily/Winged helix DNA-binding domain"/>
    <property type="match status" value="1"/>
</dbReference>
<keyword evidence="2" id="KW-0378">Hydrolase</keyword>
<gene>
    <name evidence="2" type="ORF">EPA93_34905</name>
</gene>
<dbReference type="CDD" id="cd16278">
    <property type="entry name" value="metallo-hydrolase-like_MBL-fold"/>
    <property type="match status" value="1"/>
</dbReference>
<dbReference type="GO" id="GO:0016787">
    <property type="term" value="F:hydrolase activity"/>
    <property type="evidence" value="ECO:0007669"/>
    <property type="project" value="UniProtKB-KW"/>
</dbReference>
<feature type="domain" description="Metallo-beta-lactamase" evidence="1">
    <location>
        <begin position="112"/>
        <end position="268"/>
    </location>
</feature>
<evidence type="ECO:0000313" key="2">
    <source>
        <dbReference type="EMBL" id="QBD80882.1"/>
    </source>
</evidence>
<dbReference type="Pfam" id="PF17778">
    <property type="entry name" value="WHD_BLACT"/>
    <property type="match status" value="1"/>
</dbReference>
<dbReference type="InterPro" id="IPR050662">
    <property type="entry name" value="Sec-metab_biosynth-thioest"/>
</dbReference>
<keyword evidence="3" id="KW-1185">Reference proteome</keyword>
<dbReference type="OrthoDB" id="9802248at2"/>
<sequence>MISWRLAMAYGFSRRRPCSALSVVNSPWPFLPSISCAIWQLSTILRRPYGPQHSAKCRCTSRCSRARPISYLSIYLKSQNGCGKYKKAGETEMSESYTVLLAPNPSVMTGPGTNTIVLGGGSAGAVVIDPADENAEHLAAIIRAGEQRGGIRRILLTHGHPDHVGGAAALRQRLGAPLYAFSRASVPAADEELADGASLALGDDRLRAIYTPGHSADHLCYLLENEQLLFAGDLISGITTNVIADLFKYLNSLRRLQSEQIAEIVPGHGPVIADPQAKIAEYIAHRLQRERQVLQALESLGRTATVPALVEHIYVDVEPRLHPVAAYSVKAHLVKLEREGRVKLRGEDSWQLL</sequence>
<dbReference type="InterPro" id="IPR041516">
    <property type="entry name" value="LACTB2_WH"/>
</dbReference>
<dbReference type="InterPro" id="IPR036866">
    <property type="entry name" value="RibonucZ/Hydroxyglut_hydro"/>
</dbReference>
<dbReference type="InterPro" id="IPR001279">
    <property type="entry name" value="Metallo-B-lactamas"/>
</dbReference>
<dbReference type="SMART" id="SM00849">
    <property type="entry name" value="Lactamase_B"/>
    <property type="match status" value="1"/>
</dbReference>
<name>A0A4P6JZG0_KTERU</name>
<dbReference type="AlphaFoldDB" id="A0A4P6JZG0"/>
<evidence type="ECO:0000313" key="3">
    <source>
        <dbReference type="Proteomes" id="UP000290365"/>
    </source>
</evidence>
<dbReference type="PANTHER" id="PTHR23131:SF0">
    <property type="entry name" value="ENDORIBONUCLEASE LACTB2"/>
    <property type="match status" value="1"/>
</dbReference>
<reference evidence="2 3" key="1">
    <citation type="submission" date="2019-01" db="EMBL/GenBank/DDBJ databases">
        <title>Ktedonosporobacter rubrisoli SCAWS-G2.</title>
        <authorList>
            <person name="Huang Y."/>
            <person name="Yan B."/>
        </authorList>
    </citation>
    <scope>NUCLEOTIDE SEQUENCE [LARGE SCALE GENOMIC DNA]</scope>
    <source>
        <strain evidence="2 3">SCAWS-G2</strain>
    </source>
</reference>
<protein>
    <submittedName>
        <fullName evidence="2">MBL fold metallo-hydrolase</fullName>
    </submittedName>
</protein>
<dbReference type="Proteomes" id="UP000290365">
    <property type="component" value="Chromosome"/>
</dbReference>
<proteinExistence type="predicted"/>